<feature type="signal peptide" evidence="1">
    <location>
        <begin position="1"/>
        <end position="20"/>
    </location>
</feature>
<dbReference type="InterPro" id="IPR046878">
    <property type="entry name" value="Big_14"/>
</dbReference>
<organism evidence="3 4">
    <name type="scientific">Sporolactobacillus nakayamae</name>
    <dbReference type="NCBI Taxonomy" id="269670"/>
    <lineage>
        <taxon>Bacteria</taxon>
        <taxon>Bacillati</taxon>
        <taxon>Bacillota</taxon>
        <taxon>Bacilli</taxon>
        <taxon>Bacillales</taxon>
        <taxon>Sporolactobacillaceae</taxon>
        <taxon>Sporolactobacillus</taxon>
    </lineage>
</organism>
<dbReference type="PROSITE" id="PS51257">
    <property type="entry name" value="PROKAR_LIPOPROTEIN"/>
    <property type="match status" value="1"/>
</dbReference>
<feature type="domain" description="Bacterial Ig-like" evidence="2">
    <location>
        <begin position="43"/>
        <end position="147"/>
    </location>
</feature>
<dbReference type="RefSeq" id="WP_093672907.1">
    <property type="nucleotide sequence ID" value="NZ_FOOY01000014.1"/>
</dbReference>
<protein>
    <recommendedName>
        <fullName evidence="2">Bacterial Ig-like domain-containing protein</fullName>
    </recommendedName>
</protein>
<keyword evidence="1" id="KW-0732">Signal</keyword>
<feature type="chain" id="PRO_5011652770" description="Bacterial Ig-like domain-containing protein" evidence="1">
    <location>
        <begin position="21"/>
        <end position="149"/>
    </location>
</feature>
<sequence length="149" mass="17055">MKICIIAMAAMLFLSGCRDAVQNGDQQHLKPSPYTKNSFKHVKGIRVYMDKRSYPARSKDVTLIIENNTDEGVTFGMDYTIEMKQKGSWYVMPFRKDGAFTAMAEQLNSHQIVRKKISLDLLSDKPEKGNYRVIKKIGAQTFRASFELH</sequence>
<proteinExistence type="predicted"/>
<evidence type="ECO:0000256" key="1">
    <source>
        <dbReference type="SAM" id="SignalP"/>
    </source>
</evidence>
<evidence type="ECO:0000313" key="3">
    <source>
        <dbReference type="EMBL" id="SFG61065.1"/>
    </source>
</evidence>
<dbReference type="Pfam" id="PF20251">
    <property type="entry name" value="Big_14"/>
    <property type="match status" value="1"/>
</dbReference>
<dbReference type="EMBL" id="FOOY01000014">
    <property type="protein sequence ID" value="SFG61065.1"/>
    <property type="molecule type" value="Genomic_DNA"/>
</dbReference>
<keyword evidence="4" id="KW-1185">Reference proteome</keyword>
<evidence type="ECO:0000313" key="4">
    <source>
        <dbReference type="Proteomes" id="UP000198752"/>
    </source>
</evidence>
<dbReference type="Proteomes" id="UP000198752">
    <property type="component" value="Unassembled WGS sequence"/>
</dbReference>
<dbReference type="STRING" id="269670.SAMN02982927_02206"/>
<gene>
    <name evidence="3" type="ORF">SAMN02982927_02206</name>
</gene>
<dbReference type="OrthoDB" id="2476766at2"/>
<dbReference type="AlphaFoldDB" id="A0A1I2T846"/>
<accession>A0A1I2T846</accession>
<reference evidence="4" key="1">
    <citation type="submission" date="2016-10" db="EMBL/GenBank/DDBJ databases">
        <authorList>
            <person name="Varghese N."/>
            <person name="Submissions S."/>
        </authorList>
    </citation>
    <scope>NUCLEOTIDE SEQUENCE [LARGE SCALE GENOMIC DNA]</scope>
    <source>
        <strain evidence="4">ATCC 700379</strain>
    </source>
</reference>
<name>A0A1I2T846_9BACL</name>
<evidence type="ECO:0000259" key="2">
    <source>
        <dbReference type="Pfam" id="PF20251"/>
    </source>
</evidence>